<evidence type="ECO:0000256" key="6">
    <source>
        <dbReference type="ARBA" id="ARBA00060532"/>
    </source>
</evidence>
<dbReference type="SUPFAM" id="SSF53697">
    <property type="entry name" value="SIS domain"/>
    <property type="match status" value="1"/>
</dbReference>
<dbReference type="FunFam" id="3.40.50.10490:FF:000014">
    <property type="entry name" value="N-acetylmuramic acid 6-phosphate etherase"/>
    <property type="match status" value="1"/>
</dbReference>
<feature type="active site" evidence="13">
    <location>
        <position position="121"/>
    </location>
</feature>
<comment type="subunit">
    <text evidence="1 13">Homodimer.</text>
</comment>
<comment type="catalytic activity">
    <reaction evidence="5 13">
        <text>N-acetyl-D-muramate 6-phosphate + H2O = N-acetyl-D-glucosamine 6-phosphate + (R)-lactate</text>
        <dbReference type="Rhea" id="RHEA:26410"/>
        <dbReference type="ChEBI" id="CHEBI:15377"/>
        <dbReference type="ChEBI" id="CHEBI:16004"/>
        <dbReference type="ChEBI" id="CHEBI:57513"/>
        <dbReference type="ChEBI" id="CHEBI:58722"/>
        <dbReference type="EC" id="4.2.1.126"/>
    </reaction>
</comment>
<dbReference type="PANTHER" id="PTHR10088">
    <property type="entry name" value="GLUCOKINASE REGULATORY PROTEIN"/>
    <property type="match status" value="1"/>
</dbReference>
<keyword evidence="3 13" id="KW-0119">Carbohydrate metabolism</keyword>
<dbReference type="Gene3D" id="1.10.8.1080">
    <property type="match status" value="1"/>
</dbReference>
<gene>
    <name evidence="13 15" type="primary">murQ</name>
    <name evidence="15" type="ORF">NCTC4101_00813</name>
</gene>
<dbReference type="InterPro" id="IPR005488">
    <property type="entry name" value="Etherase_MurQ"/>
</dbReference>
<dbReference type="PANTHER" id="PTHR10088:SF5">
    <property type="entry name" value="N-ACETYLMURAMIC ACID 6-PHOSPHATE ETHERASE"/>
    <property type="match status" value="1"/>
</dbReference>
<evidence type="ECO:0000256" key="12">
    <source>
        <dbReference type="ARBA" id="ARBA00084049"/>
    </source>
</evidence>
<comment type="function">
    <text evidence="13">Specifically catalyzes the cleavage of the D-lactyl ether substituent of MurNAc 6-phosphate, producing GlcNAc 6-phosphate and D-lactate. Together with AnmK, is also required for the utilization of anhydro-N-acetylmuramic acid (anhMurNAc) either imported from the medium or derived from its own cell wall murein, and thus plays a role in cell wall recycling.</text>
</comment>
<dbReference type="InterPro" id="IPR005486">
    <property type="entry name" value="Glucokinase_regulatory_CS"/>
</dbReference>
<protein>
    <recommendedName>
        <fullName evidence="10 13">N-acetylmuramic acid 6-phosphate etherase</fullName>
        <shortName evidence="13">MurNAc-6-P etherase</shortName>
        <ecNumber evidence="9 13">4.2.1.126</ecNumber>
    </recommendedName>
    <alternativeName>
        <fullName evidence="12 13">N-acetylmuramic acid 6-phosphate hydrolase</fullName>
    </alternativeName>
    <alternativeName>
        <fullName evidence="11 13">N-acetylmuramic acid 6-phosphate lyase</fullName>
    </alternativeName>
</protein>
<dbReference type="Pfam" id="PF22645">
    <property type="entry name" value="GKRP_SIS_N"/>
    <property type="match status" value="1"/>
</dbReference>
<accession>A0A486XAN5</accession>
<evidence type="ECO:0000256" key="1">
    <source>
        <dbReference type="ARBA" id="ARBA00011738"/>
    </source>
</evidence>
<comment type="miscellaneous">
    <text evidence="13">A lyase-type mechanism (elimination/hydration) is suggested for the cleavage of the lactyl ether bond of MurNAc 6-phosphate, with the formation of an alpha,beta-unsaturated aldehyde intermediate with (E)-stereochemistry, followed by the syn addition of water to give product.</text>
</comment>
<dbReference type="GO" id="GO:0097367">
    <property type="term" value="F:carbohydrate derivative binding"/>
    <property type="evidence" value="ECO:0007669"/>
    <property type="project" value="InterPro"/>
</dbReference>
<comment type="pathway">
    <text evidence="6 13">Amino-sugar metabolism; N-acetylmuramate degradation.</text>
</comment>
<comment type="pathway">
    <text evidence="7 13">Amino-sugar metabolism; 1,6-anhydro-N-acetylmuramate degradation.</text>
</comment>
<dbReference type="GO" id="GO:0016803">
    <property type="term" value="F:ether hydrolase activity"/>
    <property type="evidence" value="ECO:0007669"/>
    <property type="project" value="TreeGrafter"/>
</dbReference>
<evidence type="ECO:0000256" key="11">
    <source>
        <dbReference type="ARBA" id="ARBA00077905"/>
    </source>
</evidence>
<evidence type="ECO:0000256" key="4">
    <source>
        <dbReference type="ARBA" id="ARBA00037880"/>
    </source>
</evidence>
<comment type="similarity">
    <text evidence="8 13">Belongs to the GCKR-like family. MurNAc-6-P etherase subfamily.</text>
</comment>
<comment type="pathway">
    <text evidence="4 13">Cell wall biogenesis; peptidoglycan recycling.</text>
</comment>
<dbReference type="NCBIfam" id="TIGR00274">
    <property type="entry name" value="N-acetylmuramic acid 6-phosphate etherase"/>
    <property type="match status" value="1"/>
</dbReference>
<dbReference type="GO" id="GO:0016835">
    <property type="term" value="F:carbon-oxygen lyase activity"/>
    <property type="evidence" value="ECO:0007669"/>
    <property type="project" value="UniProtKB-UniRule"/>
</dbReference>
<evidence type="ECO:0000313" key="15">
    <source>
        <dbReference type="EMBL" id="VGM95434.1"/>
    </source>
</evidence>
<evidence type="ECO:0000256" key="5">
    <source>
        <dbReference type="ARBA" id="ARBA00051747"/>
    </source>
</evidence>
<evidence type="ECO:0000259" key="14">
    <source>
        <dbReference type="PROSITE" id="PS51464"/>
    </source>
</evidence>
<keyword evidence="2 13" id="KW-0456">Lyase</keyword>
<organism evidence="15">
    <name type="scientific">uncultured Avibacterium sp</name>
    <dbReference type="NCBI Taxonomy" id="1936169"/>
    <lineage>
        <taxon>Bacteria</taxon>
        <taxon>Pseudomonadati</taxon>
        <taxon>Pseudomonadota</taxon>
        <taxon>Gammaproteobacteria</taxon>
        <taxon>Pasteurellales</taxon>
        <taxon>Pasteurellaceae</taxon>
        <taxon>Avibacterium</taxon>
        <taxon>environmental samples</taxon>
    </lineage>
</organism>
<evidence type="ECO:0000256" key="2">
    <source>
        <dbReference type="ARBA" id="ARBA00023239"/>
    </source>
</evidence>
<dbReference type="InterPro" id="IPR046348">
    <property type="entry name" value="SIS_dom_sf"/>
</dbReference>
<evidence type="ECO:0000256" key="13">
    <source>
        <dbReference type="HAMAP-Rule" id="MF_00068"/>
    </source>
</evidence>
<evidence type="ECO:0000256" key="9">
    <source>
        <dbReference type="ARBA" id="ARBA00067056"/>
    </source>
</evidence>
<dbReference type="GO" id="GO:0097175">
    <property type="term" value="P:1,6-anhydro-N-acetyl-beta-muramic acid catabolic process"/>
    <property type="evidence" value="ECO:0007669"/>
    <property type="project" value="UniProtKB-UniRule"/>
</dbReference>
<dbReference type="UniPathway" id="UPA00342"/>
<dbReference type="Pfam" id="PF20741">
    <property type="entry name" value="GKRP-like_C"/>
    <property type="match status" value="1"/>
</dbReference>
<dbReference type="AlphaFoldDB" id="A0A486XAN5"/>
<feature type="active site" description="Proton donor" evidence="13">
    <location>
        <position position="90"/>
    </location>
</feature>
<dbReference type="GO" id="GO:0097173">
    <property type="term" value="P:N-acetylmuramic acid catabolic process"/>
    <property type="evidence" value="ECO:0007669"/>
    <property type="project" value="UniProtKB-UniPathway"/>
</dbReference>
<dbReference type="Gene3D" id="3.40.50.10490">
    <property type="entry name" value="Glucose-6-phosphate isomerase like protein, domain 1"/>
    <property type="match status" value="1"/>
</dbReference>
<dbReference type="PROSITE" id="PS51464">
    <property type="entry name" value="SIS"/>
    <property type="match status" value="1"/>
</dbReference>
<evidence type="ECO:0000256" key="7">
    <source>
        <dbReference type="ARBA" id="ARBA00060595"/>
    </source>
</evidence>
<dbReference type="InterPro" id="IPR001347">
    <property type="entry name" value="SIS_dom"/>
</dbReference>
<name>A0A486XAN5_9PAST</name>
<dbReference type="EC" id="4.2.1.126" evidence="9 13"/>
<dbReference type="UniPathway" id="UPA00544"/>
<dbReference type="HAMAP" id="MF_00068">
    <property type="entry name" value="MurQ"/>
    <property type="match status" value="1"/>
</dbReference>
<proteinExistence type="inferred from homology"/>
<dbReference type="NCBIfam" id="NF003915">
    <property type="entry name" value="PRK05441.1"/>
    <property type="match status" value="1"/>
</dbReference>
<sequence>MKNNPLLNQLSQLSTEQRNPNSMNLDELSALEIVQLMNTEDKNVPLAIEKCLPQIAAAVEKIVQAFQQGGRLVYLGAGTSGRLGVLDASECPPTFGVSSEMVKGIIAGGERALRHPIEGVEDNPQSAVENLQEIDFNEKDILVGIAASGRTPYVLGGLDYAKSLGATTVAIASNANSPMAQVAEIAIITAVGAEVLTGSSRLKSGTAQKLVLNMLTTASMVLMGKCYQNLMVDVQASNQKLVARAVRIVMQATDCTAEQAEQTLNAAHNNAKVAILMLLADLDYPSAVQLLRENQGRLQGALKSN</sequence>
<dbReference type="GO" id="GO:0009254">
    <property type="term" value="P:peptidoglycan turnover"/>
    <property type="evidence" value="ECO:0007669"/>
    <property type="project" value="UniProtKB-UniRule"/>
</dbReference>
<dbReference type="NCBIfam" id="NF009222">
    <property type="entry name" value="PRK12570.1"/>
    <property type="match status" value="1"/>
</dbReference>
<dbReference type="EMBL" id="CAAHDN010000009">
    <property type="protein sequence ID" value="VGM95434.1"/>
    <property type="molecule type" value="Genomic_DNA"/>
</dbReference>
<reference evidence="15" key="1">
    <citation type="submission" date="2019-03" db="EMBL/GenBank/DDBJ databases">
        <authorList>
            <consortium name="Pathogen Informatics"/>
        </authorList>
    </citation>
    <scope>NUCLEOTIDE SEQUENCE</scope>
    <source>
        <strain evidence="15">Unknown</strain>
    </source>
</reference>
<evidence type="ECO:0000256" key="3">
    <source>
        <dbReference type="ARBA" id="ARBA00023277"/>
    </source>
</evidence>
<dbReference type="FunFam" id="1.10.8.1080:FF:000001">
    <property type="entry name" value="N-acetylmuramic acid 6-phosphate etherase"/>
    <property type="match status" value="1"/>
</dbReference>
<dbReference type="UniPathway" id="UPA00343"/>
<dbReference type="PROSITE" id="PS01272">
    <property type="entry name" value="GCKR"/>
    <property type="match status" value="1"/>
</dbReference>
<dbReference type="GO" id="GO:0046348">
    <property type="term" value="P:amino sugar catabolic process"/>
    <property type="evidence" value="ECO:0007669"/>
    <property type="project" value="InterPro"/>
</dbReference>
<evidence type="ECO:0000256" key="10">
    <source>
        <dbReference type="ARBA" id="ARBA00070061"/>
    </source>
</evidence>
<dbReference type="CDD" id="cd05007">
    <property type="entry name" value="SIS_Etherase"/>
    <property type="match status" value="1"/>
</dbReference>
<feature type="domain" description="SIS" evidence="14">
    <location>
        <begin position="62"/>
        <end position="225"/>
    </location>
</feature>
<evidence type="ECO:0000256" key="8">
    <source>
        <dbReference type="ARBA" id="ARBA00061234"/>
    </source>
</evidence>
<dbReference type="InterPro" id="IPR040190">
    <property type="entry name" value="MURQ/GCKR"/>
</dbReference>